<proteinExistence type="predicted"/>
<dbReference type="AlphaFoldDB" id="A0AA40B2L2"/>
<organism evidence="2 3">
    <name type="scientific">Apiosordaria backusii</name>
    <dbReference type="NCBI Taxonomy" id="314023"/>
    <lineage>
        <taxon>Eukaryota</taxon>
        <taxon>Fungi</taxon>
        <taxon>Dikarya</taxon>
        <taxon>Ascomycota</taxon>
        <taxon>Pezizomycotina</taxon>
        <taxon>Sordariomycetes</taxon>
        <taxon>Sordariomycetidae</taxon>
        <taxon>Sordariales</taxon>
        <taxon>Lasiosphaeriaceae</taxon>
        <taxon>Apiosordaria</taxon>
    </lineage>
</organism>
<feature type="domain" description="DUF4470" evidence="1">
    <location>
        <begin position="15"/>
        <end position="102"/>
    </location>
</feature>
<accession>A0AA40B2L2</accession>
<evidence type="ECO:0000259" key="1">
    <source>
        <dbReference type="Pfam" id="PF14737"/>
    </source>
</evidence>
<dbReference type="Pfam" id="PF14737">
    <property type="entry name" value="DUF4470"/>
    <property type="match status" value="1"/>
</dbReference>
<evidence type="ECO:0000313" key="3">
    <source>
        <dbReference type="Proteomes" id="UP001172159"/>
    </source>
</evidence>
<evidence type="ECO:0000313" key="2">
    <source>
        <dbReference type="EMBL" id="KAK0726535.1"/>
    </source>
</evidence>
<gene>
    <name evidence="2" type="ORF">B0T21DRAFT_413862</name>
</gene>
<name>A0AA40B2L2_9PEZI</name>
<reference evidence="2" key="1">
    <citation type="submission" date="2023-06" db="EMBL/GenBank/DDBJ databases">
        <title>Genome-scale phylogeny and comparative genomics of the fungal order Sordariales.</title>
        <authorList>
            <consortium name="Lawrence Berkeley National Laboratory"/>
            <person name="Hensen N."/>
            <person name="Bonometti L."/>
            <person name="Westerberg I."/>
            <person name="Brannstrom I.O."/>
            <person name="Guillou S."/>
            <person name="Cros-Aarteil S."/>
            <person name="Calhoun S."/>
            <person name="Haridas S."/>
            <person name="Kuo A."/>
            <person name="Mondo S."/>
            <person name="Pangilinan J."/>
            <person name="Riley R."/>
            <person name="Labutti K."/>
            <person name="Andreopoulos B."/>
            <person name="Lipzen A."/>
            <person name="Chen C."/>
            <person name="Yanf M."/>
            <person name="Daum C."/>
            <person name="Ng V."/>
            <person name="Clum A."/>
            <person name="Steindorff A."/>
            <person name="Ohm R."/>
            <person name="Martin F."/>
            <person name="Silar P."/>
            <person name="Natvig D."/>
            <person name="Lalanne C."/>
            <person name="Gautier V."/>
            <person name="Ament-Velasquez S.L."/>
            <person name="Kruys A."/>
            <person name="Hutchinson M.I."/>
            <person name="Powell A.J."/>
            <person name="Barry K."/>
            <person name="Miller A.N."/>
            <person name="Grigoriev I.V."/>
            <person name="Debuchy R."/>
            <person name="Gladieux P."/>
            <person name="Thoren M.H."/>
            <person name="Johannesson H."/>
        </authorList>
    </citation>
    <scope>NUCLEOTIDE SEQUENCE</scope>
    <source>
        <strain evidence="2">CBS 540.89</strain>
    </source>
</reference>
<dbReference type="InterPro" id="IPR027974">
    <property type="entry name" value="DUF4470"/>
</dbReference>
<dbReference type="Proteomes" id="UP001172159">
    <property type="component" value="Unassembled WGS sequence"/>
</dbReference>
<sequence>MLQQGLAVLHTGFYPFGNTPAVCLTQNLPPEAPAKILILGCGDLRNVLFTNHSDGARRKLDFTCCDIEAAVIARGILLASLLIDDANGQHTTSNWNIYFHQYLSSADHVRLIAQARKLRSHSGSIDTWRESEYGKAIRFCDRITLDQVSKVWDFYLDESNRSRVEAKMKSEKPANSHLNLSGMRSTAPAFHIGFQAIVDTHENFWKQGSTDTDLAALPKEQKYPNPMLVSPRVAAKLHGGENPLLGFHLATAFVPLDDKSPFAKASKEGTNLRKAVAAARTEFSLWSESFRKQAKDRITLRFFVGDGIAFAQSLQHRRRTGSLTGAS</sequence>
<protein>
    <recommendedName>
        <fullName evidence="1">DUF4470 domain-containing protein</fullName>
    </recommendedName>
</protein>
<keyword evidence="3" id="KW-1185">Reference proteome</keyword>
<dbReference type="EMBL" id="JAUKTV010000010">
    <property type="protein sequence ID" value="KAK0726535.1"/>
    <property type="molecule type" value="Genomic_DNA"/>
</dbReference>
<comment type="caution">
    <text evidence="2">The sequence shown here is derived from an EMBL/GenBank/DDBJ whole genome shotgun (WGS) entry which is preliminary data.</text>
</comment>